<organism evidence="2">
    <name type="scientific">Glossina morsitans morsitans</name>
    <name type="common">Savannah tsetse fly</name>
    <dbReference type="NCBI Taxonomy" id="37546"/>
    <lineage>
        <taxon>Eukaryota</taxon>
        <taxon>Metazoa</taxon>
        <taxon>Ecdysozoa</taxon>
        <taxon>Arthropoda</taxon>
        <taxon>Hexapoda</taxon>
        <taxon>Insecta</taxon>
        <taxon>Pterygota</taxon>
        <taxon>Neoptera</taxon>
        <taxon>Endopterygota</taxon>
        <taxon>Diptera</taxon>
        <taxon>Brachycera</taxon>
        <taxon>Muscomorpha</taxon>
        <taxon>Hippoboscoidea</taxon>
        <taxon>Glossinidae</taxon>
        <taxon>Glossina</taxon>
    </lineage>
</organism>
<dbReference type="EMBL" id="EZ422476">
    <property type="protein sequence ID" value="ADD18752.1"/>
    <property type="molecule type" value="mRNA"/>
</dbReference>
<protein>
    <submittedName>
        <fullName evidence="2">Hypothetical secreted protein</fullName>
    </submittedName>
</protein>
<feature type="chain" id="PRO_5003051010" evidence="1">
    <location>
        <begin position="22"/>
        <end position="56"/>
    </location>
</feature>
<name>D3TM24_GLOMM</name>
<accession>D3TM24</accession>
<evidence type="ECO:0000313" key="2">
    <source>
        <dbReference type="EMBL" id="ADD18752.1"/>
    </source>
</evidence>
<reference evidence="2" key="2">
    <citation type="submission" date="2010-01" db="EMBL/GenBank/DDBJ databases">
        <authorList>
            <consortium name="International Glossina Genome Initiative"/>
            <person name="da Silva J."/>
            <person name="Ribeiro J.M.C."/>
            <person name="Abbeele J.V."/>
            <person name="Attardo G."/>
            <person name="Hao Z."/>
            <person name="Haines L.R."/>
            <person name="Soares M.B."/>
            <person name="Berriman M."/>
            <person name="Aksoy S."/>
            <person name="Lehane M.J."/>
        </authorList>
    </citation>
    <scope>NUCLEOTIDE SEQUENCE</scope>
    <source>
        <tissue evidence="2">Salivary gland</tissue>
    </source>
</reference>
<proteinExistence type="evidence at transcript level"/>
<sequence length="56" mass="6154">MWGLVAVWALIPASTYLTGEGEISTAEPCPVLQVPQTGLDGQLRCPRSPRGLWQFR</sequence>
<keyword evidence="1" id="KW-0732">Signal</keyword>
<feature type="signal peptide" evidence="1">
    <location>
        <begin position="1"/>
        <end position="21"/>
    </location>
</feature>
<evidence type="ECO:0000256" key="1">
    <source>
        <dbReference type="SAM" id="SignalP"/>
    </source>
</evidence>
<reference evidence="2" key="1">
    <citation type="journal article" date="2010" name="BMC Genomics">
        <title>An insight into the sialome of Glossina morsitans morsitans.</title>
        <authorList>
            <person name="Alves-Silva J."/>
            <person name="Ribeiro J.M."/>
            <person name="Van Den Abbeele J."/>
            <person name="Attardo G."/>
            <person name="Hao Z."/>
            <person name="Haines L.R."/>
            <person name="Soares M.B."/>
            <person name="Berriman M."/>
            <person name="Aksoy S."/>
            <person name="Lehane M.J."/>
        </authorList>
    </citation>
    <scope>NUCLEOTIDE SEQUENCE</scope>
    <source>
        <tissue evidence="2">Salivary gland</tissue>
    </source>
</reference>
<dbReference type="AlphaFoldDB" id="D3TM24"/>